<dbReference type="InterPro" id="IPR009744">
    <property type="entry name" value="VirC1"/>
</dbReference>
<dbReference type="STRING" id="286727.SAMN02982917_1787"/>
<dbReference type="PANTHER" id="PTHR13696">
    <property type="entry name" value="P-LOOP CONTAINING NUCLEOSIDE TRIPHOSPHATE HYDROLASE"/>
    <property type="match status" value="1"/>
</dbReference>
<evidence type="ECO:0000313" key="2">
    <source>
        <dbReference type="Proteomes" id="UP000192936"/>
    </source>
</evidence>
<reference evidence="1 2" key="1">
    <citation type="submission" date="2017-04" db="EMBL/GenBank/DDBJ databases">
        <authorList>
            <person name="Afonso C.L."/>
            <person name="Miller P.J."/>
            <person name="Scott M.A."/>
            <person name="Spackman E."/>
            <person name="Goraichik I."/>
            <person name="Dimitrov K.M."/>
            <person name="Suarez D.L."/>
            <person name="Swayne D.E."/>
        </authorList>
    </citation>
    <scope>NUCLEOTIDE SEQUENCE [LARGE SCALE GENOMIC DNA]</scope>
    <source>
        <strain evidence="1 2">A2P</strain>
    </source>
</reference>
<proteinExistence type="predicted"/>
<sequence>MIAALVNLMPGVGRTTLALNLAGELALQGRRVVVLDVDGVSGTGDWIARRRANGMPALFDSATIAGTQLRHGLGGFAASFDHVLLDTPSRSPAALRSVLSVIETVLIPTWPDRRSLGRCAATMQLVIEALAMEPALTASLVLSKVPDGLRVEPGSEATVMGLRLPVSAAVIRQRRVFADSMDTGLLVPELEMAGQAEADIRHLVSEIFGLATAAVTG</sequence>
<dbReference type="Gene3D" id="3.40.50.300">
    <property type="entry name" value="P-loop containing nucleotide triphosphate hydrolases"/>
    <property type="match status" value="1"/>
</dbReference>
<name>A0A1X7EK43_9PROT</name>
<dbReference type="Proteomes" id="UP000192936">
    <property type="component" value="Unassembled WGS sequence"/>
</dbReference>
<protein>
    <submittedName>
        <fullName evidence="1">Chromosome partitioning protein</fullName>
    </submittedName>
</protein>
<dbReference type="SUPFAM" id="SSF52540">
    <property type="entry name" value="P-loop containing nucleoside triphosphate hydrolases"/>
    <property type="match status" value="1"/>
</dbReference>
<gene>
    <name evidence="1" type="ORF">SAMN02982917_1787</name>
</gene>
<dbReference type="PIRSF" id="PIRSF009320">
    <property type="entry name" value="Nuc_binding_HP_1000"/>
    <property type="match status" value="1"/>
</dbReference>
<dbReference type="OrthoDB" id="7301681at2"/>
<dbReference type="EMBL" id="FXAK01000002">
    <property type="protein sequence ID" value="SMF35340.1"/>
    <property type="molecule type" value="Genomic_DNA"/>
</dbReference>
<dbReference type="InterPro" id="IPR027417">
    <property type="entry name" value="P-loop_NTPase"/>
</dbReference>
<accession>A0A1X7EK43</accession>
<dbReference type="PANTHER" id="PTHR13696:SF96">
    <property type="entry name" value="COBQ_COBB_MIND_PARA NUCLEOTIDE BINDING DOMAIN-CONTAINING PROTEIN"/>
    <property type="match status" value="1"/>
</dbReference>
<organism evidence="1 2">
    <name type="scientific">Azospirillum oryzae</name>
    <dbReference type="NCBI Taxonomy" id="286727"/>
    <lineage>
        <taxon>Bacteria</taxon>
        <taxon>Pseudomonadati</taxon>
        <taxon>Pseudomonadota</taxon>
        <taxon>Alphaproteobacteria</taxon>
        <taxon>Rhodospirillales</taxon>
        <taxon>Azospirillaceae</taxon>
        <taxon>Azospirillum</taxon>
    </lineage>
</organism>
<dbReference type="Pfam" id="PF07015">
    <property type="entry name" value="VirC1"/>
    <property type="match status" value="1"/>
</dbReference>
<dbReference type="AlphaFoldDB" id="A0A1X7EK43"/>
<dbReference type="CDD" id="cd02042">
    <property type="entry name" value="ParAB_family"/>
    <property type="match status" value="1"/>
</dbReference>
<dbReference type="InterPro" id="IPR050678">
    <property type="entry name" value="DNA_Partitioning_ATPase"/>
</dbReference>
<evidence type="ECO:0000313" key="1">
    <source>
        <dbReference type="EMBL" id="SMF35340.1"/>
    </source>
</evidence>
<dbReference type="RefSeq" id="WP_085084313.1">
    <property type="nucleotide sequence ID" value="NZ_FXAK01000002.1"/>
</dbReference>